<dbReference type="PROSITE" id="PS00600">
    <property type="entry name" value="AA_TRANSFER_CLASS_3"/>
    <property type="match status" value="1"/>
</dbReference>
<evidence type="ECO:0000256" key="3">
    <source>
        <dbReference type="ARBA" id="ARBA00022898"/>
    </source>
</evidence>
<name>A0ABP9F204_9GAMM</name>
<reference evidence="6" key="1">
    <citation type="journal article" date="2019" name="Int. J. Syst. Evol. Microbiol.">
        <title>The Global Catalogue of Microorganisms (GCM) 10K type strain sequencing project: providing services to taxonomists for standard genome sequencing and annotation.</title>
        <authorList>
            <consortium name="The Broad Institute Genomics Platform"/>
            <consortium name="The Broad Institute Genome Sequencing Center for Infectious Disease"/>
            <person name="Wu L."/>
            <person name="Ma J."/>
        </authorList>
    </citation>
    <scope>NUCLEOTIDE SEQUENCE [LARGE SCALE GENOMIC DNA]</scope>
    <source>
        <strain evidence="6">JCM 18401</strain>
    </source>
</reference>
<evidence type="ECO:0000313" key="6">
    <source>
        <dbReference type="Proteomes" id="UP001499988"/>
    </source>
</evidence>
<comment type="cofactor">
    <cofactor evidence="1">
        <name>pyridoxal 5'-phosphate</name>
        <dbReference type="ChEBI" id="CHEBI:597326"/>
    </cofactor>
</comment>
<evidence type="ECO:0000313" key="5">
    <source>
        <dbReference type="EMBL" id="GAA4888075.1"/>
    </source>
</evidence>
<dbReference type="InterPro" id="IPR015422">
    <property type="entry name" value="PyrdxlP-dep_Trfase_small"/>
</dbReference>
<dbReference type="SUPFAM" id="SSF53383">
    <property type="entry name" value="PLP-dependent transferases"/>
    <property type="match status" value="1"/>
</dbReference>
<dbReference type="GO" id="GO:0008483">
    <property type="term" value="F:transaminase activity"/>
    <property type="evidence" value="ECO:0007669"/>
    <property type="project" value="UniProtKB-KW"/>
</dbReference>
<keyword evidence="3 4" id="KW-0663">Pyridoxal phosphate</keyword>
<dbReference type="InterPro" id="IPR049704">
    <property type="entry name" value="Aminotrans_3_PPA_site"/>
</dbReference>
<dbReference type="Gene3D" id="3.40.640.10">
    <property type="entry name" value="Type I PLP-dependent aspartate aminotransferase-like (Major domain)"/>
    <property type="match status" value="1"/>
</dbReference>
<dbReference type="Proteomes" id="UP001499988">
    <property type="component" value="Unassembled WGS sequence"/>
</dbReference>
<sequence>MVNMDYHWMPFTENKAFKADPQLIVKADGVHYWDDKGNAILDGSSGLFTTPAGHCRPEITEAVSRQLATLDYTPHFLRASPASFELAEALSQLTPNGLDRIFFTNSGSESVETAIKIVYAYWHAKGQGNRQRLVSRERAYHGVNLGGVALSGMVKNREIFGNNGPSVVHMRHTWSETQRFEGGQPREGVELADDLLRAIDNYGAGSIGACFVEPIAGSTGVLVPPKGYLQRLRQICDAHGILLVFDEVITGFGRTGQPFASDTFGVTPDIITLAKALTNGAQPMGAVAVKTEIYDTIIDAAASGAPEFFHGYTYSAHPAATAAALATLKLYRDDGLFERAQSLAPLFQEAMMSLKDLEIITDVRGFGLLAGFDLAPEQRPGKRGFELQKDLFEAGLHIKTTGDAGIVAPAFISSPDEIDQMVSILRKTLKRY</sequence>
<keyword evidence="5" id="KW-0808">Transferase</keyword>
<comment type="similarity">
    <text evidence="2 4">Belongs to the class-III pyridoxal-phosphate-dependent aminotransferase family.</text>
</comment>
<comment type="caution">
    <text evidence="5">The sequence shown here is derived from an EMBL/GenBank/DDBJ whole genome shotgun (WGS) entry which is preliminary data.</text>
</comment>
<keyword evidence="6" id="KW-1185">Reference proteome</keyword>
<proteinExistence type="inferred from homology"/>
<dbReference type="PANTHER" id="PTHR43094">
    <property type="entry name" value="AMINOTRANSFERASE"/>
    <property type="match status" value="1"/>
</dbReference>
<dbReference type="InterPro" id="IPR015424">
    <property type="entry name" value="PyrdxlP-dep_Trfase"/>
</dbReference>
<keyword evidence="5" id="KW-0032">Aminotransferase</keyword>
<dbReference type="PIRSF" id="PIRSF000521">
    <property type="entry name" value="Transaminase_4ab_Lys_Orn"/>
    <property type="match status" value="1"/>
</dbReference>
<dbReference type="InterPro" id="IPR005814">
    <property type="entry name" value="Aminotrans_3"/>
</dbReference>
<dbReference type="Gene3D" id="3.90.1150.10">
    <property type="entry name" value="Aspartate Aminotransferase, domain 1"/>
    <property type="match status" value="1"/>
</dbReference>
<dbReference type="PANTHER" id="PTHR43094:SF1">
    <property type="entry name" value="AMINOTRANSFERASE CLASS-III"/>
    <property type="match status" value="1"/>
</dbReference>
<dbReference type="EMBL" id="BAABJZ010000074">
    <property type="protein sequence ID" value="GAA4888075.1"/>
    <property type="molecule type" value="Genomic_DNA"/>
</dbReference>
<accession>A0ABP9F204</accession>
<dbReference type="CDD" id="cd00610">
    <property type="entry name" value="OAT_like"/>
    <property type="match status" value="1"/>
</dbReference>
<protein>
    <submittedName>
        <fullName evidence="5">Aspartate aminotransferase family protein</fullName>
    </submittedName>
</protein>
<dbReference type="InterPro" id="IPR015421">
    <property type="entry name" value="PyrdxlP-dep_Trfase_major"/>
</dbReference>
<evidence type="ECO:0000256" key="1">
    <source>
        <dbReference type="ARBA" id="ARBA00001933"/>
    </source>
</evidence>
<evidence type="ECO:0000256" key="4">
    <source>
        <dbReference type="RuleBase" id="RU003560"/>
    </source>
</evidence>
<evidence type="ECO:0000256" key="2">
    <source>
        <dbReference type="ARBA" id="ARBA00008954"/>
    </source>
</evidence>
<gene>
    <name evidence="5" type="ORF">GCM10023333_21830</name>
</gene>
<organism evidence="5 6">
    <name type="scientific">Ferrimonas pelagia</name>
    <dbReference type="NCBI Taxonomy" id="1177826"/>
    <lineage>
        <taxon>Bacteria</taxon>
        <taxon>Pseudomonadati</taxon>
        <taxon>Pseudomonadota</taxon>
        <taxon>Gammaproteobacteria</taxon>
        <taxon>Alteromonadales</taxon>
        <taxon>Ferrimonadaceae</taxon>
        <taxon>Ferrimonas</taxon>
    </lineage>
</organism>
<dbReference type="RefSeq" id="WP_345335422.1">
    <property type="nucleotide sequence ID" value="NZ_BAABJZ010000074.1"/>
</dbReference>
<dbReference type="Pfam" id="PF00202">
    <property type="entry name" value="Aminotran_3"/>
    <property type="match status" value="1"/>
</dbReference>